<dbReference type="GO" id="GO:0016740">
    <property type="term" value="F:transferase activity"/>
    <property type="evidence" value="ECO:0007669"/>
    <property type="project" value="UniProtKB-KW"/>
</dbReference>
<sequence length="217" mass="24266">MEKIAVWGFRWAPPFAQGLVRDLRVRWALEEAGLAYESRLIGIEERTSDAYRRMHPFAMVPVLESGGETVIESGAIVHSIAEDCEVLMPAGRRTETLAWMFVALNTVEPPVQNLSAMDLLHKEEEWAKLRRPGAVDAVKVRLSVLSERLDGRDYLLGRFTAADILMTTVLRLIRHTDLVAGFSVVDAYVKRCEARPAFQKALRDQMADYAGNAPVAA</sequence>
<dbReference type="SUPFAM" id="SSF52833">
    <property type="entry name" value="Thioredoxin-like"/>
    <property type="match status" value="1"/>
</dbReference>
<dbReference type="InterPro" id="IPR010987">
    <property type="entry name" value="Glutathione-S-Trfase_C-like"/>
</dbReference>
<dbReference type="OrthoDB" id="5293590at2"/>
<dbReference type="InterPro" id="IPR036282">
    <property type="entry name" value="Glutathione-S-Trfase_C_sf"/>
</dbReference>
<feature type="domain" description="GST N-terminal" evidence="1">
    <location>
        <begin position="24"/>
        <end position="88"/>
    </location>
</feature>
<accession>A0A1M5P4E1</accession>
<dbReference type="InterPro" id="IPR040079">
    <property type="entry name" value="Glutathione_S-Trfase"/>
</dbReference>
<evidence type="ECO:0000259" key="1">
    <source>
        <dbReference type="PROSITE" id="PS50404"/>
    </source>
</evidence>
<dbReference type="Gene3D" id="1.20.1050.10">
    <property type="match status" value="1"/>
</dbReference>
<dbReference type="PANTHER" id="PTHR44051">
    <property type="entry name" value="GLUTATHIONE S-TRANSFERASE-RELATED"/>
    <property type="match status" value="1"/>
</dbReference>
<dbReference type="InterPro" id="IPR004046">
    <property type="entry name" value="GST_C"/>
</dbReference>
<dbReference type="EMBL" id="LT670817">
    <property type="protein sequence ID" value="SHG96608.1"/>
    <property type="molecule type" value="Genomic_DNA"/>
</dbReference>
<keyword evidence="3" id="KW-0808">Transferase</keyword>
<dbReference type="InterPro" id="IPR004045">
    <property type="entry name" value="Glutathione_S-Trfase_N"/>
</dbReference>
<dbReference type="PROSITE" id="PS50405">
    <property type="entry name" value="GST_CTER"/>
    <property type="match status" value="1"/>
</dbReference>
<proteinExistence type="predicted"/>
<evidence type="ECO:0000313" key="4">
    <source>
        <dbReference type="Proteomes" id="UP000189796"/>
    </source>
</evidence>
<dbReference type="Pfam" id="PF13417">
    <property type="entry name" value="GST_N_3"/>
    <property type="match status" value="1"/>
</dbReference>
<organism evidence="3 4">
    <name type="scientific">Bradyrhizobium erythrophlei</name>
    <dbReference type="NCBI Taxonomy" id="1437360"/>
    <lineage>
        <taxon>Bacteria</taxon>
        <taxon>Pseudomonadati</taxon>
        <taxon>Pseudomonadota</taxon>
        <taxon>Alphaproteobacteria</taxon>
        <taxon>Hyphomicrobiales</taxon>
        <taxon>Nitrobacteraceae</taxon>
        <taxon>Bradyrhizobium</taxon>
    </lineage>
</organism>
<dbReference type="CDD" id="cd03207">
    <property type="entry name" value="GST_C_8"/>
    <property type="match status" value="1"/>
</dbReference>
<feature type="domain" description="GST C-terminal" evidence="2">
    <location>
        <begin position="89"/>
        <end position="217"/>
    </location>
</feature>
<dbReference type="SFLD" id="SFLDS00019">
    <property type="entry name" value="Glutathione_Transferase_(cytos"/>
    <property type="match status" value="1"/>
</dbReference>
<dbReference type="RefSeq" id="WP_079607293.1">
    <property type="nucleotide sequence ID" value="NZ_LT670817.1"/>
</dbReference>
<dbReference type="Gene3D" id="3.40.30.10">
    <property type="entry name" value="Glutaredoxin"/>
    <property type="match status" value="1"/>
</dbReference>
<dbReference type="SFLD" id="SFLDG00358">
    <property type="entry name" value="Main_(cytGST)"/>
    <property type="match status" value="1"/>
</dbReference>
<evidence type="ECO:0000259" key="2">
    <source>
        <dbReference type="PROSITE" id="PS50405"/>
    </source>
</evidence>
<protein>
    <submittedName>
        <fullName evidence="3">Glutathione S-transferase</fullName>
    </submittedName>
</protein>
<gene>
    <name evidence="3" type="ORF">SAMN05443248_3219</name>
</gene>
<dbReference type="InterPro" id="IPR036249">
    <property type="entry name" value="Thioredoxin-like_sf"/>
</dbReference>
<dbReference type="Pfam" id="PF00043">
    <property type="entry name" value="GST_C"/>
    <property type="match status" value="1"/>
</dbReference>
<dbReference type="Proteomes" id="UP000189796">
    <property type="component" value="Chromosome I"/>
</dbReference>
<reference evidence="3 4" key="1">
    <citation type="submission" date="2016-11" db="EMBL/GenBank/DDBJ databases">
        <authorList>
            <person name="Jaros S."/>
            <person name="Januszkiewicz K."/>
            <person name="Wedrychowicz H."/>
        </authorList>
    </citation>
    <scope>NUCLEOTIDE SEQUENCE [LARGE SCALE GENOMIC DNA]</scope>
    <source>
        <strain evidence="3 4">GAS138</strain>
    </source>
</reference>
<dbReference type="AlphaFoldDB" id="A0A1M5P4E1"/>
<name>A0A1M5P4E1_9BRAD</name>
<dbReference type="SUPFAM" id="SSF47616">
    <property type="entry name" value="GST C-terminal domain-like"/>
    <property type="match status" value="1"/>
</dbReference>
<dbReference type="PANTHER" id="PTHR44051:SF8">
    <property type="entry name" value="GLUTATHIONE S-TRANSFERASE GSTA"/>
    <property type="match status" value="1"/>
</dbReference>
<dbReference type="PROSITE" id="PS50404">
    <property type="entry name" value="GST_NTER"/>
    <property type="match status" value="1"/>
</dbReference>
<evidence type="ECO:0000313" key="3">
    <source>
        <dbReference type="EMBL" id="SHG96608.1"/>
    </source>
</evidence>